<dbReference type="EMBL" id="JAYMYQ010000002">
    <property type="protein sequence ID" value="KAK7350154.1"/>
    <property type="molecule type" value="Genomic_DNA"/>
</dbReference>
<protein>
    <submittedName>
        <fullName evidence="1">Uncharacterized protein</fullName>
    </submittedName>
</protein>
<gene>
    <name evidence="1" type="ORF">VNO77_08355</name>
</gene>
<dbReference type="AlphaFoldDB" id="A0AAN9MC64"/>
<keyword evidence="2" id="KW-1185">Reference proteome</keyword>
<dbReference type="Proteomes" id="UP001367508">
    <property type="component" value="Unassembled WGS sequence"/>
</dbReference>
<organism evidence="1 2">
    <name type="scientific">Canavalia gladiata</name>
    <name type="common">Sword bean</name>
    <name type="synonym">Dolichos gladiatus</name>
    <dbReference type="NCBI Taxonomy" id="3824"/>
    <lineage>
        <taxon>Eukaryota</taxon>
        <taxon>Viridiplantae</taxon>
        <taxon>Streptophyta</taxon>
        <taxon>Embryophyta</taxon>
        <taxon>Tracheophyta</taxon>
        <taxon>Spermatophyta</taxon>
        <taxon>Magnoliopsida</taxon>
        <taxon>eudicotyledons</taxon>
        <taxon>Gunneridae</taxon>
        <taxon>Pentapetalae</taxon>
        <taxon>rosids</taxon>
        <taxon>fabids</taxon>
        <taxon>Fabales</taxon>
        <taxon>Fabaceae</taxon>
        <taxon>Papilionoideae</taxon>
        <taxon>50 kb inversion clade</taxon>
        <taxon>NPAAA clade</taxon>
        <taxon>indigoferoid/millettioid clade</taxon>
        <taxon>Phaseoleae</taxon>
        <taxon>Canavalia</taxon>
    </lineage>
</organism>
<comment type="caution">
    <text evidence="1">The sequence shown here is derived from an EMBL/GenBank/DDBJ whole genome shotgun (WGS) entry which is preliminary data.</text>
</comment>
<proteinExistence type="predicted"/>
<evidence type="ECO:0000313" key="1">
    <source>
        <dbReference type="EMBL" id="KAK7350154.1"/>
    </source>
</evidence>
<reference evidence="1 2" key="1">
    <citation type="submission" date="2024-01" db="EMBL/GenBank/DDBJ databases">
        <title>The genomes of 5 underutilized Papilionoideae crops provide insights into root nodulation and disease resistanc.</title>
        <authorList>
            <person name="Jiang F."/>
        </authorList>
    </citation>
    <scope>NUCLEOTIDE SEQUENCE [LARGE SCALE GENOMIC DNA]</scope>
    <source>
        <strain evidence="1">LVBAO_FW01</strain>
        <tissue evidence="1">Leaves</tissue>
    </source>
</reference>
<name>A0AAN9MC64_CANGL</name>
<accession>A0AAN9MC64</accession>
<sequence length="259" mass="28943">MGKVLGTPLAWPVYLIPILNILLKLKKELWSGENWPWPHSLSEAISYGLEWILIVNPHAVNSREKATRPIDAHHTEIYSLRPSTAALYPIGDCKGPAAEFYAQIGLTTYFHPRGLVLFRNQGVYCAWSTDKVDTNDSISLLFSTDRLLGYDTTGFLAARGLVARLGGSRLSGSLGRLTAYSVAWLFKNKSSIQGARTHTLEAMHMVSYYPASLSIYQDRRLNGHLWEKAIGGVRTRLLYMAFERLSCLNQASGHVMICN</sequence>
<evidence type="ECO:0000313" key="2">
    <source>
        <dbReference type="Proteomes" id="UP001367508"/>
    </source>
</evidence>